<reference evidence="1 2" key="1">
    <citation type="journal article" date="2014" name="Genome Announc.">
        <title>Draft Genome Sequences of Marinobacter similis A3d10T and Marinobacter salarius R9SW1T.</title>
        <authorList>
            <person name="Ivanova E.P."/>
            <person name="Ng H.J."/>
            <person name="Webb H.K."/>
            <person name="Feng G."/>
            <person name="Oshima K."/>
            <person name="Hattori M."/>
            <person name="Ohkuma M."/>
            <person name="Sergeev A.F."/>
            <person name="Mikhailov V.V."/>
            <person name="Crawford R.J."/>
            <person name="Sawabe T."/>
        </authorList>
    </citation>
    <scope>NUCLEOTIDE SEQUENCE [LARGE SCALE GENOMIC DNA]</scope>
    <source>
        <strain evidence="2">A3d10 and R9SW1</strain>
    </source>
</reference>
<dbReference type="Proteomes" id="UP000035081">
    <property type="component" value="Chromosome"/>
</dbReference>
<organism evidence="1 2">
    <name type="scientific">Marinobacter salarius</name>
    <dbReference type="NCBI Taxonomy" id="1420917"/>
    <lineage>
        <taxon>Bacteria</taxon>
        <taxon>Pseudomonadati</taxon>
        <taxon>Pseudomonadota</taxon>
        <taxon>Gammaproteobacteria</taxon>
        <taxon>Pseudomonadales</taxon>
        <taxon>Marinobacteraceae</taxon>
        <taxon>Marinobacter</taxon>
    </lineage>
</organism>
<accession>W5YVA8</accession>
<protein>
    <submittedName>
        <fullName evidence="1">Uncharacterized protein</fullName>
    </submittedName>
</protein>
<gene>
    <name evidence="1" type="ORF">AU15_03205</name>
</gene>
<evidence type="ECO:0000313" key="2">
    <source>
        <dbReference type="Proteomes" id="UP000035081"/>
    </source>
</evidence>
<evidence type="ECO:0000313" key="1">
    <source>
        <dbReference type="EMBL" id="AHI32985.1"/>
    </source>
</evidence>
<proteinExistence type="predicted"/>
<dbReference type="EMBL" id="CP007152">
    <property type="protein sequence ID" value="AHI32985.1"/>
    <property type="molecule type" value="Genomic_DNA"/>
</dbReference>
<dbReference type="KEGG" id="msr:AU15_03205"/>
<dbReference type="AlphaFoldDB" id="W5YVA8"/>
<sequence>MDASSMATAVNSVISNAFARGVAGWYQAYIRTFGICLVHGTRKVLPEPSDLRNGNEN</sequence>
<name>W5YVA8_9GAMM</name>
<dbReference type="HOGENOM" id="CLU_2991426_0_0_6"/>